<keyword evidence="11" id="KW-0967">Endosome</keyword>
<keyword evidence="25" id="KW-1185">Reference proteome</keyword>
<evidence type="ECO:0000313" key="25">
    <source>
        <dbReference type="Proteomes" id="UP001176941"/>
    </source>
</evidence>
<dbReference type="Pfam" id="PF04145">
    <property type="entry name" value="Ctr"/>
    <property type="match status" value="1"/>
</dbReference>
<evidence type="ECO:0000256" key="15">
    <source>
        <dbReference type="ARBA" id="ARBA00023065"/>
    </source>
</evidence>
<keyword evidence="8" id="KW-1003">Cell membrane</keyword>
<comment type="catalytic activity">
    <reaction evidence="20">
        <text>Ag(+)(out) = Ag(+)(in)</text>
        <dbReference type="Rhea" id="RHEA:75207"/>
        <dbReference type="ChEBI" id="CHEBI:49468"/>
    </reaction>
</comment>
<dbReference type="PANTHER" id="PTHR12483:SF22">
    <property type="entry name" value="HIGH AFFINITY COPPER UPTAKE PROTEIN 1"/>
    <property type="match status" value="1"/>
</dbReference>
<evidence type="ECO:0000256" key="10">
    <source>
        <dbReference type="ARBA" id="ARBA00022692"/>
    </source>
</evidence>
<evidence type="ECO:0000256" key="13">
    <source>
        <dbReference type="ARBA" id="ARBA00022989"/>
    </source>
</evidence>
<feature type="transmembrane region" description="Helical" evidence="22">
    <location>
        <begin position="236"/>
        <end position="256"/>
    </location>
</feature>
<protein>
    <recommendedName>
        <fullName evidence="22">Copper transport protein</fullName>
    </recommendedName>
</protein>
<evidence type="ECO:0000256" key="19">
    <source>
        <dbReference type="ARBA" id="ARBA00036192"/>
    </source>
</evidence>
<comment type="catalytic activity">
    <reaction evidence="19">
        <text>Cu(+)(out) = Cu(+)(in)</text>
        <dbReference type="Rhea" id="RHEA:75211"/>
        <dbReference type="ChEBI" id="CHEBI:49552"/>
    </reaction>
</comment>
<evidence type="ECO:0000256" key="21">
    <source>
        <dbReference type="ARBA" id="ARBA00037299"/>
    </source>
</evidence>
<name>A0ABN8ZCB6_RANTA</name>
<evidence type="ECO:0000256" key="16">
    <source>
        <dbReference type="ARBA" id="ARBA00023097"/>
    </source>
</evidence>
<keyword evidence="9" id="KW-0597">Phosphoprotein</keyword>
<evidence type="ECO:0000256" key="11">
    <source>
        <dbReference type="ARBA" id="ARBA00022753"/>
    </source>
</evidence>
<evidence type="ECO:0000256" key="4">
    <source>
        <dbReference type="ARBA" id="ARBA00004520"/>
    </source>
</evidence>
<evidence type="ECO:0000256" key="2">
    <source>
        <dbReference type="ARBA" id="ARBA00004195"/>
    </source>
</evidence>
<comment type="subcellular location">
    <subcellularLocation>
        <location evidence="3">Apical cell membrane</location>
        <topology evidence="3">Multi-pass membrane protein</topology>
    </subcellularLocation>
    <subcellularLocation>
        <location evidence="5">Basolateral cell membrane</location>
        <topology evidence="5">Multi-pass membrane protein</topology>
    </subcellularLocation>
    <subcellularLocation>
        <location evidence="4">Early endosome membrane</location>
        <topology evidence="4">Multi-pass membrane protein</topology>
    </subcellularLocation>
    <subcellularLocation>
        <location evidence="1">Late endosome membrane</location>
        <topology evidence="1">Multi-pass membrane protein</topology>
    </subcellularLocation>
    <subcellularLocation>
        <location evidence="22">Membrane</location>
        <topology evidence="22">Multi-pass membrane protein</topology>
    </subcellularLocation>
    <subcellularLocation>
        <location evidence="2">Recycling endosome membrane</location>
        <topology evidence="2">Multi-pass membrane protein</topology>
    </subcellularLocation>
</comment>
<keyword evidence="16" id="KW-0558">Oxidation</keyword>
<gene>
    <name evidence="24" type="ORF">MRATA1EN1_LOCUS20331</name>
</gene>
<evidence type="ECO:0000256" key="20">
    <source>
        <dbReference type="ARBA" id="ARBA00036430"/>
    </source>
</evidence>
<sequence length="296" mass="33446">MPWRRAAFRQDELSHGYWAGRRLGSGEGGAKANKRTWRARPDERLGVMKKGTLWYEWSEVLELDLARGGRFVAFRDCKDGPCRLKKQCQRRHQTAKYSSADSTFPGKISHSHHMGMNMDMSGGDNSTMPPHHHPTTSSDHSHDHMMMMMPMTFYFGFKDVELLFSGLVINTAGEMAGAFVAVFLLAMFYEGLKIAREGLLRKSQVSIRYNSMPVPGPNGTILMETHKTVGQQMLSFPHLLQTVLHIIQVVISYFLMLIFMTYNGYLCIAVAAGAGTGYFLFSWKKAVVVDITEHCH</sequence>
<feature type="transmembrane region" description="Helical" evidence="22">
    <location>
        <begin position="262"/>
        <end position="281"/>
    </location>
</feature>
<evidence type="ECO:0000256" key="17">
    <source>
        <dbReference type="ARBA" id="ARBA00023136"/>
    </source>
</evidence>
<evidence type="ECO:0000256" key="22">
    <source>
        <dbReference type="RuleBase" id="RU367022"/>
    </source>
</evidence>
<dbReference type="EMBL" id="OX459966">
    <property type="protein sequence ID" value="CAI9171369.1"/>
    <property type="molecule type" value="Genomic_DNA"/>
</dbReference>
<feature type="compositionally biased region" description="Low complexity" evidence="23">
    <location>
        <begin position="115"/>
        <end position="129"/>
    </location>
</feature>
<evidence type="ECO:0000256" key="1">
    <source>
        <dbReference type="ARBA" id="ARBA00004107"/>
    </source>
</evidence>
<evidence type="ECO:0000256" key="18">
    <source>
        <dbReference type="ARBA" id="ARBA00023157"/>
    </source>
</evidence>
<dbReference type="Proteomes" id="UP001176941">
    <property type="component" value="Chromosome 30"/>
</dbReference>
<keyword evidence="10 22" id="KW-0812">Transmembrane</keyword>
<proteinExistence type="inferred from homology"/>
<evidence type="ECO:0000256" key="5">
    <source>
        <dbReference type="ARBA" id="ARBA00004554"/>
    </source>
</evidence>
<keyword evidence="13 22" id="KW-1133">Transmembrane helix</keyword>
<evidence type="ECO:0000313" key="24">
    <source>
        <dbReference type="EMBL" id="CAI9171369.1"/>
    </source>
</evidence>
<keyword evidence="18" id="KW-1015">Disulfide bond</keyword>
<dbReference type="PANTHER" id="PTHR12483">
    <property type="entry name" value="SOLUTE CARRIER FAMILY 31 COPPER TRANSPORTERS"/>
    <property type="match status" value="1"/>
</dbReference>
<evidence type="ECO:0000256" key="8">
    <source>
        <dbReference type="ARBA" id="ARBA00022475"/>
    </source>
</evidence>
<comment type="function">
    <text evidence="21">Mobilizes copper(1+) out of the endosomal compartment, making copper(1+) available for export out of the cells.</text>
</comment>
<keyword evidence="14 22" id="KW-0186">Copper</keyword>
<feature type="region of interest" description="Disordered" evidence="23">
    <location>
        <begin position="115"/>
        <end position="141"/>
    </location>
</feature>
<comment type="similarity">
    <text evidence="6 22">Belongs to the copper transporter (Ctr) (TC 1.A.56) family. SLC31A subfamily.</text>
</comment>
<evidence type="ECO:0000256" key="23">
    <source>
        <dbReference type="SAM" id="MobiDB-lite"/>
    </source>
</evidence>
<evidence type="ECO:0000256" key="9">
    <source>
        <dbReference type="ARBA" id="ARBA00022553"/>
    </source>
</evidence>
<evidence type="ECO:0000256" key="6">
    <source>
        <dbReference type="ARBA" id="ARBA00006921"/>
    </source>
</evidence>
<evidence type="ECO:0000256" key="12">
    <source>
        <dbReference type="ARBA" id="ARBA00022796"/>
    </source>
</evidence>
<evidence type="ECO:0000256" key="3">
    <source>
        <dbReference type="ARBA" id="ARBA00004424"/>
    </source>
</evidence>
<reference evidence="24" key="1">
    <citation type="submission" date="2023-04" db="EMBL/GenBank/DDBJ databases">
        <authorList>
            <consortium name="ELIXIR-Norway"/>
        </authorList>
    </citation>
    <scope>NUCLEOTIDE SEQUENCE [LARGE SCALE GENOMIC DNA]</scope>
</reference>
<evidence type="ECO:0000256" key="7">
    <source>
        <dbReference type="ARBA" id="ARBA00022448"/>
    </source>
</evidence>
<accession>A0ABN8ZCB6</accession>
<keyword evidence="12 22" id="KW-0187">Copper transport</keyword>
<evidence type="ECO:0000256" key="14">
    <source>
        <dbReference type="ARBA" id="ARBA00023008"/>
    </source>
</evidence>
<keyword evidence="17 22" id="KW-0472">Membrane</keyword>
<organism evidence="24 25">
    <name type="scientific">Rangifer tarandus platyrhynchus</name>
    <name type="common">Svalbard reindeer</name>
    <dbReference type="NCBI Taxonomy" id="3082113"/>
    <lineage>
        <taxon>Eukaryota</taxon>
        <taxon>Metazoa</taxon>
        <taxon>Chordata</taxon>
        <taxon>Craniata</taxon>
        <taxon>Vertebrata</taxon>
        <taxon>Euteleostomi</taxon>
        <taxon>Mammalia</taxon>
        <taxon>Eutheria</taxon>
        <taxon>Laurasiatheria</taxon>
        <taxon>Artiodactyla</taxon>
        <taxon>Ruminantia</taxon>
        <taxon>Pecora</taxon>
        <taxon>Cervidae</taxon>
        <taxon>Odocoileinae</taxon>
        <taxon>Rangifer</taxon>
    </lineage>
</organism>
<keyword evidence="7 22" id="KW-0813">Transport</keyword>
<keyword evidence="15 22" id="KW-0406">Ion transport</keyword>
<dbReference type="InterPro" id="IPR007274">
    <property type="entry name" value="Cop_transporter"/>
</dbReference>